<dbReference type="Proteomes" id="UP000799536">
    <property type="component" value="Unassembled WGS sequence"/>
</dbReference>
<protein>
    <submittedName>
        <fullName evidence="2">Uncharacterized protein</fullName>
    </submittedName>
</protein>
<dbReference type="AlphaFoldDB" id="A0A9P4JPF8"/>
<feature type="transmembrane region" description="Helical" evidence="1">
    <location>
        <begin position="6"/>
        <end position="34"/>
    </location>
</feature>
<keyword evidence="3" id="KW-1185">Reference proteome</keyword>
<evidence type="ECO:0000313" key="3">
    <source>
        <dbReference type="Proteomes" id="UP000799536"/>
    </source>
</evidence>
<sequence length="134" mass="14642">MPLVSAVLMVWSTFQAMILLYVFTLLLELGLGLLHMLSRTNVDFFDNVPRIEHLCKRFVIVVPADIQALSVFNSQVLAVPRASSVYVLLTISVVSIVRGDASRIKCKCGVVGSEQCSSMGTGRQLQSVNEPMVG</sequence>
<accession>A0A9P4JPF8</accession>
<comment type="caution">
    <text evidence="2">The sequence shown here is derived from an EMBL/GenBank/DDBJ whole genome shotgun (WGS) entry which is preliminary data.</text>
</comment>
<evidence type="ECO:0000256" key="1">
    <source>
        <dbReference type="SAM" id="Phobius"/>
    </source>
</evidence>
<reference evidence="2" key="1">
    <citation type="journal article" date="2020" name="Stud. Mycol.">
        <title>101 Dothideomycetes genomes: a test case for predicting lifestyles and emergence of pathogens.</title>
        <authorList>
            <person name="Haridas S."/>
            <person name="Albert R."/>
            <person name="Binder M."/>
            <person name="Bloem J."/>
            <person name="Labutti K."/>
            <person name="Salamov A."/>
            <person name="Andreopoulos B."/>
            <person name="Baker S."/>
            <person name="Barry K."/>
            <person name="Bills G."/>
            <person name="Bluhm B."/>
            <person name="Cannon C."/>
            <person name="Castanera R."/>
            <person name="Culley D."/>
            <person name="Daum C."/>
            <person name="Ezra D."/>
            <person name="Gonzalez J."/>
            <person name="Henrissat B."/>
            <person name="Kuo A."/>
            <person name="Liang C."/>
            <person name="Lipzen A."/>
            <person name="Lutzoni F."/>
            <person name="Magnuson J."/>
            <person name="Mondo S."/>
            <person name="Nolan M."/>
            <person name="Ohm R."/>
            <person name="Pangilinan J."/>
            <person name="Park H.-J."/>
            <person name="Ramirez L."/>
            <person name="Alfaro M."/>
            <person name="Sun H."/>
            <person name="Tritt A."/>
            <person name="Yoshinaga Y."/>
            <person name="Zwiers L.-H."/>
            <person name="Turgeon B."/>
            <person name="Goodwin S."/>
            <person name="Spatafora J."/>
            <person name="Crous P."/>
            <person name="Grigoriev I."/>
        </authorList>
    </citation>
    <scope>NUCLEOTIDE SEQUENCE</scope>
    <source>
        <strain evidence="2">ATCC 74209</strain>
    </source>
</reference>
<organism evidence="2 3">
    <name type="scientific">Delitschia confertaspora ATCC 74209</name>
    <dbReference type="NCBI Taxonomy" id="1513339"/>
    <lineage>
        <taxon>Eukaryota</taxon>
        <taxon>Fungi</taxon>
        <taxon>Dikarya</taxon>
        <taxon>Ascomycota</taxon>
        <taxon>Pezizomycotina</taxon>
        <taxon>Dothideomycetes</taxon>
        <taxon>Pleosporomycetidae</taxon>
        <taxon>Pleosporales</taxon>
        <taxon>Delitschiaceae</taxon>
        <taxon>Delitschia</taxon>
    </lineage>
</organism>
<dbReference type="EMBL" id="ML994011">
    <property type="protein sequence ID" value="KAF2200667.1"/>
    <property type="molecule type" value="Genomic_DNA"/>
</dbReference>
<name>A0A9P4JPF8_9PLEO</name>
<keyword evidence="1" id="KW-0812">Transmembrane</keyword>
<gene>
    <name evidence="2" type="ORF">GQ43DRAFT_64854</name>
</gene>
<evidence type="ECO:0000313" key="2">
    <source>
        <dbReference type="EMBL" id="KAF2200667.1"/>
    </source>
</evidence>
<keyword evidence="1" id="KW-1133">Transmembrane helix</keyword>
<keyword evidence="1" id="KW-0472">Membrane</keyword>
<proteinExistence type="predicted"/>